<keyword evidence="4" id="KW-1185">Reference proteome</keyword>
<name>A0A397SHJ1_9GLOM</name>
<evidence type="ECO:0000313" key="3">
    <source>
        <dbReference type="EMBL" id="RIA83437.1"/>
    </source>
</evidence>
<comment type="caution">
    <text evidence="3">The sequence shown here is derived from an EMBL/GenBank/DDBJ whole genome shotgun (WGS) entry which is preliminary data.</text>
</comment>
<protein>
    <recommendedName>
        <fullName evidence="2">SHSP domain-containing protein</fullName>
    </recommendedName>
</protein>
<sequence length="270" mass="31178">MNGTVLFPSLYISRICFMYFLTTSYTSRHFMYNDYNLYLGSFISFAPRVKNICCSNPQQSVLIGGDLENVYAEAIEKWLKVNSPVKFIHVVKAFNDGYGFVHFFSDQDAGCFFHAMQNKTFNGPEGRRIHFMPSKNFNGDPVVYPSFDQDYKPLLEDRSPLNATQYAIYKEENGDMFIIVINTPGITSKDQFQLSVSNDEKDLNIIGILPNFETNYNPMFNNRTTGCFNVFIQLPEKIDYDSLVETKIENGISIFKIKKCTKKRRFLNLL</sequence>
<dbReference type="PROSITE" id="PS01031">
    <property type="entry name" value="SHSP"/>
    <property type="match status" value="1"/>
</dbReference>
<accession>A0A397SHJ1</accession>
<feature type="domain" description="SHSP" evidence="2">
    <location>
        <begin position="159"/>
        <end position="270"/>
    </location>
</feature>
<dbReference type="Gene3D" id="2.60.40.790">
    <property type="match status" value="1"/>
</dbReference>
<dbReference type="SUPFAM" id="SSF54928">
    <property type="entry name" value="RNA-binding domain, RBD"/>
    <property type="match status" value="1"/>
</dbReference>
<dbReference type="OrthoDB" id="2347665at2759"/>
<comment type="similarity">
    <text evidence="1">Belongs to the small heat shock protein (HSP20) family.</text>
</comment>
<dbReference type="Proteomes" id="UP000265703">
    <property type="component" value="Unassembled WGS sequence"/>
</dbReference>
<dbReference type="AlphaFoldDB" id="A0A397SHJ1"/>
<reference evidence="3 4" key="1">
    <citation type="submission" date="2018-06" db="EMBL/GenBank/DDBJ databases">
        <title>Comparative genomics reveals the genomic features of Rhizophagus irregularis, R. cerebriforme, R. diaphanum and Gigaspora rosea, and their symbiotic lifestyle signature.</title>
        <authorList>
            <person name="Morin E."/>
            <person name="San Clemente H."/>
            <person name="Chen E.C.H."/>
            <person name="De La Providencia I."/>
            <person name="Hainaut M."/>
            <person name="Kuo A."/>
            <person name="Kohler A."/>
            <person name="Murat C."/>
            <person name="Tang N."/>
            <person name="Roy S."/>
            <person name="Loubradou J."/>
            <person name="Henrissat B."/>
            <person name="Grigoriev I.V."/>
            <person name="Corradi N."/>
            <person name="Roux C."/>
            <person name="Martin F.M."/>
        </authorList>
    </citation>
    <scope>NUCLEOTIDE SEQUENCE [LARGE SCALE GENOMIC DNA]</scope>
    <source>
        <strain evidence="3 4">DAOM 227022</strain>
    </source>
</reference>
<dbReference type="InterPro" id="IPR035979">
    <property type="entry name" value="RBD_domain_sf"/>
</dbReference>
<dbReference type="SUPFAM" id="SSF49764">
    <property type="entry name" value="HSP20-like chaperones"/>
    <property type="match status" value="1"/>
</dbReference>
<dbReference type="EMBL" id="QKYT01000572">
    <property type="protein sequence ID" value="RIA83437.1"/>
    <property type="molecule type" value="Genomic_DNA"/>
</dbReference>
<organism evidence="3 4">
    <name type="scientific">Glomus cerebriforme</name>
    <dbReference type="NCBI Taxonomy" id="658196"/>
    <lineage>
        <taxon>Eukaryota</taxon>
        <taxon>Fungi</taxon>
        <taxon>Fungi incertae sedis</taxon>
        <taxon>Mucoromycota</taxon>
        <taxon>Glomeromycotina</taxon>
        <taxon>Glomeromycetes</taxon>
        <taxon>Glomerales</taxon>
        <taxon>Glomeraceae</taxon>
        <taxon>Glomus</taxon>
    </lineage>
</organism>
<dbReference type="InterPro" id="IPR002068">
    <property type="entry name" value="A-crystallin/Hsp20_dom"/>
</dbReference>
<evidence type="ECO:0000256" key="1">
    <source>
        <dbReference type="PROSITE-ProRule" id="PRU00285"/>
    </source>
</evidence>
<gene>
    <name evidence="3" type="ORF">C1645_462715</name>
</gene>
<evidence type="ECO:0000313" key="4">
    <source>
        <dbReference type="Proteomes" id="UP000265703"/>
    </source>
</evidence>
<evidence type="ECO:0000259" key="2">
    <source>
        <dbReference type="PROSITE" id="PS01031"/>
    </source>
</evidence>
<dbReference type="GO" id="GO:0003676">
    <property type="term" value="F:nucleic acid binding"/>
    <property type="evidence" value="ECO:0007669"/>
    <property type="project" value="InterPro"/>
</dbReference>
<dbReference type="InterPro" id="IPR008978">
    <property type="entry name" value="HSP20-like_chaperone"/>
</dbReference>
<proteinExistence type="inferred from homology"/>